<keyword evidence="21" id="KW-1185">Reference proteome</keyword>
<comment type="subcellular location">
    <subcellularLocation>
        <location evidence="18">Secreted</location>
    </subcellularLocation>
</comment>
<comment type="similarity">
    <text evidence="18">Belongs to the peroxidase family. Classical plant (class III) peroxidase subfamily.</text>
</comment>
<evidence type="ECO:0000256" key="10">
    <source>
        <dbReference type="ARBA" id="ARBA00023157"/>
    </source>
</evidence>
<evidence type="ECO:0000256" key="1">
    <source>
        <dbReference type="ARBA" id="ARBA00000189"/>
    </source>
</evidence>
<dbReference type="Proteomes" id="UP000195402">
    <property type="component" value="Unassembled WGS sequence"/>
</dbReference>
<dbReference type="GO" id="GO:0006979">
    <property type="term" value="P:response to oxidative stress"/>
    <property type="evidence" value="ECO:0007669"/>
    <property type="project" value="UniProtKB-UniRule"/>
</dbReference>
<feature type="disulfide bond" evidence="17">
    <location>
        <begin position="124"/>
        <end position="324"/>
    </location>
</feature>
<dbReference type="InterPro" id="IPR010255">
    <property type="entry name" value="Haem_peroxidase_sf"/>
</dbReference>
<dbReference type="GO" id="GO:0020037">
    <property type="term" value="F:heme binding"/>
    <property type="evidence" value="ECO:0007669"/>
    <property type="project" value="UniProtKB-UniRule"/>
</dbReference>
<feature type="binding site" evidence="15">
    <location>
        <position position="249"/>
    </location>
    <ligand>
        <name>Ca(2+)</name>
        <dbReference type="ChEBI" id="CHEBI:29108"/>
        <label>2</label>
    </ligand>
</feature>
<dbReference type="PRINTS" id="PR00461">
    <property type="entry name" value="PLPEROXIDASE"/>
</dbReference>
<evidence type="ECO:0000256" key="5">
    <source>
        <dbReference type="ARBA" id="ARBA00022559"/>
    </source>
</evidence>
<evidence type="ECO:0000256" key="15">
    <source>
        <dbReference type="PIRSR" id="PIRSR600823-3"/>
    </source>
</evidence>
<evidence type="ECO:0000256" key="2">
    <source>
        <dbReference type="ARBA" id="ARBA00002322"/>
    </source>
</evidence>
<comment type="cofactor">
    <cofactor evidence="15 18">
        <name>Ca(2+)</name>
        <dbReference type="ChEBI" id="CHEBI:29108"/>
    </cofactor>
    <text evidence="15 18">Binds 2 calcium ions per subunit.</text>
</comment>
<feature type="disulfide bond" evidence="17">
    <location>
        <begin position="39"/>
        <end position="118"/>
    </location>
</feature>
<accession>A0A200QPZ8</accession>
<reference evidence="20 21" key="1">
    <citation type="journal article" date="2017" name="Mol. Plant">
        <title>The Genome of Medicinal Plant Macleaya cordata Provides New Insights into Benzylisoquinoline Alkaloids Metabolism.</title>
        <authorList>
            <person name="Liu X."/>
            <person name="Liu Y."/>
            <person name="Huang P."/>
            <person name="Ma Y."/>
            <person name="Qing Z."/>
            <person name="Tang Q."/>
            <person name="Cao H."/>
            <person name="Cheng P."/>
            <person name="Zheng Y."/>
            <person name="Yuan Z."/>
            <person name="Zhou Y."/>
            <person name="Liu J."/>
            <person name="Tang Z."/>
            <person name="Zhuo Y."/>
            <person name="Zhang Y."/>
            <person name="Yu L."/>
            <person name="Huang J."/>
            <person name="Yang P."/>
            <person name="Peng Q."/>
            <person name="Zhang J."/>
            <person name="Jiang W."/>
            <person name="Zhang Z."/>
            <person name="Lin K."/>
            <person name="Ro D.K."/>
            <person name="Chen X."/>
            <person name="Xiong X."/>
            <person name="Shang Y."/>
            <person name="Huang S."/>
            <person name="Zeng J."/>
        </authorList>
    </citation>
    <scope>NUCLEOTIDE SEQUENCE [LARGE SCALE GENOMIC DNA]</scope>
    <source>
        <strain evidence="21">cv. BLH2017</strain>
        <tissue evidence="20">Root</tissue>
    </source>
</reference>
<dbReference type="PANTHER" id="PTHR31235">
    <property type="entry name" value="PEROXIDASE 25-RELATED"/>
    <property type="match status" value="1"/>
</dbReference>
<dbReference type="OrthoDB" id="2113341at2759"/>
<dbReference type="FunFam" id="1.10.520.10:FF:000008">
    <property type="entry name" value="Peroxidase"/>
    <property type="match status" value="1"/>
</dbReference>
<evidence type="ECO:0000256" key="4">
    <source>
        <dbReference type="ARBA" id="ARBA00022525"/>
    </source>
</evidence>
<feature type="disulfide bond" evidence="17">
    <location>
        <begin position="72"/>
        <end position="77"/>
    </location>
</feature>
<dbReference type="STRING" id="56857.A0A200QPZ8"/>
<name>A0A200QPZ8_MACCD</name>
<dbReference type="GO" id="GO:0005576">
    <property type="term" value="C:extracellular region"/>
    <property type="evidence" value="ECO:0007669"/>
    <property type="project" value="UniProtKB-SubCell"/>
</dbReference>
<evidence type="ECO:0000256" key="7">
    <source>
        <dbReference type="ARBA" id="ARBA00022723"/>
    </source>
</evidence>
<evidence type="ECO:0000313" key="21">
    <source>
        <dbReference type="Proteomes" id="UP000195402"/>
    </source>
</evidence>
<dbReference type="GO" id="GO:0042744">
    <property type="term" value="P:hydrogen peroxide catabolic process"/>
    <property type="evidence" value="ECO:0007669"/>
    <property type="project" value="UniProtKB-KW"/>
</dbReference>
<feature type="binding site" description="axial binding residue" evidence="15">
    <location>
        <position position="198"/>
    </location>
    <ligand>
        <name>heme b</name>
        <dbReference type="ChEBI" id="CHEBI:60344"/>
    </ligand>
    <ligandPart>
        <name>Fe</name>
        <dbReference type="ChEBI" id="CHEBI:18248"/>
    </ligandPart>
</feature>
<feature type="binding site" evidence="15">
    <location>
        <position position="78"/>
    </location>
    <ligand>
        <name>Ca(2+)</name>
        <dbReference type="ChEBI" id="CHEBI:29108"/>
        <label>1</label>
    </ligand>
</feature>
<dbReference type="InterPro" id="IPR033905">
    <property type="entry name" value="Secretory_peroxidase"/>
</dbReference>
<keyword evidence="11" id="KW-0325">Glycoprotein</keyword>
<dbReference type="OMA" id="NCRAING"/>
<dbReference type="EMBL" id="MVGT01001375">
    <property type="protein sequence ID" value="OVA12546.1"/>
    <property type="molecule type" value="Genomic_DNA"/>
</dbReference>
<dbReference type="Gene3D" id="1.10.420.10">
    <property type="entry name" value="Peroxidase, domain 2"/>
    <property type="match status" value="1"/>
</dbReference>
<dbReference type="EC" id="1.11.1.7" evidence="3 18"/>
<proteinExistence type="inferred from homology"/>
<feature type="site" description="Transition state stabilizer" evidence="16">
    <location>
        <position position="66"/>
    </location>
</feature>
<dbReference type="InterPro" id="IPR002016">
    <property type="entry name" value="Haem_peroxidase"/>
</dbReference>
<keyword evidence="4 18" id="KW-0964">Secreted</keyword>
<keyword evidence="5 18" id="KW-0575">Peroxidase</keyword>
<gene>
    <name evidence="20" type="ORF">BVC80_8549g1</name>
</gene>
<evidence type="ECO:0000256" key="17">
    <source>
        <dbReference type="PIRSR" id="PIRSR600823-5"/>
    </source>
</evidence>
<feature type="binding site" evidence="14">
    <location>
        <position position="167"/>
    </location>
    <ligand>
        <name>substrate</name>
    </ligand>
</feature>
<feature type="signal peptide" evidence="18">
    <location>
        <begin position="1"/>
        <end position="22"/>
    </location>
</feature>
<dbReference type="Pfam" id="PF00141">
    <property type="entry name" value="peroxidase"/>
    <property type="match status" value="1"/>
</dbReference>
<keyword evidence="9 15" id="KW-0408">Iron</keyword>
<feature type="binding site" evidence="15">
    <location>
        <position position="257"/>
    </location>
    <ligand>
        <name>Ca(2+)</name>
        <dbReference type="ChEBI" id="CHEBI:29108"/>
        <label>2</label>
    </ligand>
</feature>
<protein>
    <recommendedName>
        <fullName evidence="3 18">Peroxidase</fullName>
        <ecNumber evidence="3 18">1.11.1.7</ecNumber>
    </recommendedName>
</protein>
<evidence type="ECO:0000256" key="13">
    <source>
        <dbReference type="PIRSR" id="PIRSR600823-1"/>
    </source>
</evidence>
<dbReference type="GO" id="GO:0046872">
    <property type="term" value="F:metal ion binding"/>
    <property type="evidence" value="ECO:0007669"/>
    <property type="project" value="UniProtKB-UniRule"/>
</dbReference>
<dbReference type="PROSITE" id="PS50873">
    <property type="entry name" value="PEROXIDASE_4"/>
    <property type="match status" value="1"/>
</dbReference>
<keyword evidence="8 18" id="KW-0560">Oxidoreductase</keyword>
<comment type="catalytic activity">
    <reaction evidence="1 18">
        <text>2 a phenolic donor + H2O2 = 2 a phenolic radical donor + 2 H2O</text>
        <dbReference type="Rhea" id="RHEA:56136"/>
        <dbReference type="ChEBI" id="CHEBI:15377"/>
        <dbReference type="ChEBI" id="CHEBI:16240"/>
        <dbReference type="ChEBI" id="CHEBI:139520"/>
        <dbReference type="ChEBI" id="CHEBI:139521"/>
        <dbReference type="EC" id="1.11.1.7"/>
    </reaction>
</comment>
<dbReference type="FunCoup" id="A0A200QPZ8">
    <property type="interactions" value="261"/>
</dbReference>
<evidence type="ECO:0000259" key="19">
    <source>
        <dbReference type="PROSITE" id="PS50873"/>
    </source>
</evidence>
<evidence type="ECO:0000313" key="20">
    <source>
        <dbReference type="EMBL" id="OVA12546.1"/>
    </source>
</evidence>
<dbReference type="SUPFAM" id="SSF48113">
    <property type="entry name" value="Heme-dependent peroxidases"/>
    <property type="match status" value="1"/>
</dbReference>
<keyword evidence="10 17" id="KW-1015">Disulfide bond</keyword>
<feature type="binding site" evidence="15">
    <location>
        <position position="76"/>
    </location>
    <ligand>
        <name>Ca(2+)</name>
        <dbReference type="ChEBI" id="CHEBI:29108"/>
        <label>1</label>
    </ligand>
</feature>
<dbReference type="InterPro" id="IPR000823">
    <property type="entry name" value="Peroxidase_pln"/>
</dbReference>
<feature type="binding site" evidence="15">
    <location>
        <position position="74"/>
    </location>
    <ligand>
        <name>Ca(2+)</name>
        <dbReference type="ChEBI" id="CHEBI:29108"/>
        <label>1</label>
    </ligand>
</feature>
<feature type="binding site" evidence="15">
    <location>
        <position position="71"/>
    </location>
    <ligand>
        <name>Ca(2+)</name>
        <dbReference type="ChEBI" id="CHEBI:29108"/>
        <label>1</label>
    </ligand>
</feature>
<evidence type="ECO:0000256" key="6">
    <source>
        <dbReference type="ARBA" id="ARBA00022617"/>
    </source>
</evidence>
<comment type="cofactor">
    <cofactor evidence="15 18">
        <name>heme b</name>
        <dbReference type="ChEBI" id="CHEBI:60344"/>
    </cofactor>
    <text evidence="15 18">Binds 1 heme b (iron(II)-protoporphyrin IX) group per subunit.</text>
</comment>
<evidence type="ECO:0000256" key="14">
    <source>
        <dbReference type="PIRSR" id="PIRSR600823-2"/>
    </source>
</evidence>
<evidence type="ECO:0000256" key="12">
    <source>
        <dbReference type="ARBA" id="ARBA00023324"/>
    </source>
</evidence>
<keyword evidence="7 15" id="KW-0479">Metal-binding</keyword>
<organism evidence="20 21">
    <name type="scientific">Macleaya cordata</name>
    <name type="common">Five-seeded plume-poppy</name>
    <name type="synonym">Bocconia cordata</name>
    <dbReference type="NCBI Taxonomy" id="56857"/>
    <lineage>
        <taxon>Eukaryota</taxon>
        <taxon>Viridiplantae</taxon>
        <taxon>Streptophyta</taxon>
        <taxon>Embryophyta</taxon>
        <taxon>Tracheophyta</taxon>
        <taxon>Spermatophyta</taxon>
        <taxon>Magnoliopsida</taxon>
        <taxon>Ranunculales</taxon>
        <taxon>Papaveraceae</taxon>
        <taxon>Papaveroideae</taxon>
        <taxon>Macleaya</taxon>
    </lineage>
</organism>
<feature type="binding site" evidence="15">
    <location>
        <position position="92"/>
    </location>
    <ligand>
        <name>Ca(2+)</name>
        <dbReference type="ChEBI" id="CHEBI:29108"/>
        <label>1</label>
    </ligand>
</feature>
<feature type="chain" id="PRO_5011824548" description="Peroxidase" evidence="18">
    <location>
        <begin position="23"/>
        <end position="328"/>
    </location>
</feature>
<keyword evidence="18" id="KW-0732">Signal</keyword>
<evidence type="ECO:0000256" key="16">
    <source>
        <dbReference type="PIRSR" id="PIRSR600823-4"/>
    </source>
</evidence>
<keyword evidence="6 18" id="KW-0349">Heme</keyword>
<evidence type="ECO:0000256" key="9">
    <source>
        <dbReference type="ARBA" id="ARBA00023004"/>
    </source>
</evidence>
<dbReference type="InParanoid" id="A0A200QPZ8"/>
<feature type="disulfide bond" evidence="17">
    <location>
        <begin position="205"/>
        <end position="237"/>
    </location>
</feature>
<dbReference type="AlphaFoldDB" id="A0A200QPZ8"/>
<evidence type="ECO:0000256" key="8">
    <source>
        <dbReference type="ARBA" id="ARBA00023002"/>
    </source>
</evidence>
<feature type="domain" description="Plant heme peroxidase family profile" evidence="19">
    <location>
        <begin position="29"/>
        <end position="328"/>
    </location>
</feature>
<dbReference type="Gene3D" id="1.10.520.10">
    <property type="match status" value="1"/>
</dbReference>
<dbReference type="PRINTS" id="PR00458">
    <property type="entry name" value="PEROXIDASE"/>
</dbReference>
<evidence type="ECO:0000256" key="18">
    <source>
        <dbReference type="RuleBase" id="RU362060"/>
    </source>
</evidence>
<feature type="binding site" evidence="15">
    <location>
        <position position="199"/>
    </location>
    <ligand>
        <name>Ca(2+)</name>
        <dbReference type="ChEBI" id="CHEBI:29108"/>
        <label>2</label>
    </ligand>
</feature>
<sequence>MKSTNSSLNLLLVSLLFFGVFAAVCQGDNLRKNFYKHSCYGVEKLVWNITRTHVLQNPQLPAKLLRLHFHDCFVRGCDASLLLNSTAKFTAEKDSPPNVFLAGFDVIEDIKAKLEKICPKTVSCADILALATRDAVSFQLQRPLWKVLTGRRDGRVSLASEVLTNIPNPASNFTVLKQNFAKKGLTVQDLVVLSGGGHTIGVGHCFLFANRLYNFTGKGDADPSLDPTYAAFLRKKCSPTDTTTTVEMDPGSSLKFDNNYYVNLKKNRGLFTSDATLLTNKFSRKLVYELLDSEDFFTEFSQAMKRLNSVGVLTGKAGEIRKKCSVVN</sequence>
<comment type="caution">
    <text evidence="20">The sequence shown here is derived from an EMBL/GenBank/DDBJ whole genome shotgun (WGS) entry which is preliminary data.</text>
</comment>
<comment type="function">
    <text evidence="2">Removal of H(2)O(2), oxidation of toxic reductants, biosynthesis and degradation of lignin, suberization, auxin catabolism, response to environmental stresses such as wounding, pathogen attack and oxidative stress. These functions might be dependent on each isozyme/isoform in each plant tissue.</text>
</comment>
<keyword evidence="15 18" id="KW-0106">Calcium</keyword>
<feature type="binding site" evidence="15">
    <location>
        <position position="80"/>
    </location>
    <ligand>
        <name>Ca(2+)</name>
        <dbReference type="ChEBI" id="CHEBI:29108"/>
        <label>1</label>
    </ligand>
</feature>
<dbReference type="FunFam" id="1.10.420.10:FF:000008">
    <property type="entry name" value="Peroxidase"/>
    <property type="match status" value="1"/>
</dbReference>
<dbReference type="CDD" id="cd00693">
    <property type="entry name" value="secretory_peroxidase"/>
    <property type="match status" value="1"/>
</dbReference>
<feature type="active site" description="Proton acceptor" evidence="13">
    <location>
        <position position="70"/>
    </location>
</feature>
<dbReference type="GO" id="GO:0140825">
    <property type="term" value="F:lactoperoxidase activity"/>
    <property type="evidence" value="ECO:0007669"/>
    <property type="project" value="UniProtKB-EC"/>
</dbReference>
<keyword evidence="12 18" id="KW-0376">Hydrogen peroxide</keyword>
<evidence type="ECO:0000256" key="11">
    <source>
        <dbReference type="ARBA" id="ARBA00023180"/>
    </source>
</evidence>
<evidence type="ECO:0000256" key="3">
    <source>
        <dbReference type="ARBA" id="ARBA00012313"/>
    </source>
</evidence>